<comment type="caution">
    <text evidence="15">The sequence shown here is derived from an EMBL/GenBank/DDBJ whole genome shotgun (WGS) entry which is preliminary data.</text>
</comment>
<dbReference type="EMBL" id="JAINDJ010000004">
    <property type="protein sequence ID" value="KAG9448619.1"/>
    <property type="molecule type" value="Genomic_DNA"/>
</dbReference>
<dbReference type="GO" id="GO:0006004">
    <property type="term" value="P:fucose metabolic process"/>
    <property type="evidence" value="ECO:0007669"/>
    <property type="project" value="UniProtKB-KW"/>
</dbReference>
<feature type="compositionally biased region" description="Acidic residues" evidence="14">
    <location>
        <begin position="628"/>
        <end position="638"/>
    </location>
</feature>
<evidence type="ECO:0000256" key="4">
    <source>
        <dbReference type="ARBA" id="ARBA00022676"/>
    </source>
</evidence>
<keyword evidence="4" id="KW-0328">Glycosyltransferase</keyword>
<evidence type="ECO:0000256" key="6">
    <source>
        <dbReference type="ARBA" id="ARBA00022692"/>
    </source>
</evidence>
<proteinExistence type="inferred from homology"/>
<evidence type="ECO:0000313" key="15">
    <source>
        <dbReference type="EMBL" id="KAG9448619.1"/>
    </source>
</evidence>
<evidence type="ECO:0000256" key="3">
    <source>
        <dbReference type="ARBA" id="ARBA00007737"/>
    </source>
</evidence>
<evidence type="ECO:0000256" key="9">
    <source>
        <dbReference type="ARBA" id="ARBA00023136"/>
    </source>
</evidence>
<feature type="compositionally biased region" description="Acidic residues" evidence="14">
    <location>
        <begin position="666"/>
        <end position="678"/>
    </location>
</feature>
<dbReference type="Pfam" id="PF10250">
    <property type="entry name" value="O-FucT"/>
    <property type="match status" value="1"/>
</dbReference>
<protein>
    <recommendedName>
        <fullName evidence="13">O-fucosyltransferase family protein</fullName>
    </recommendedName>
</protein>
<gene>
    <name evidence="15" type="ORF">H6P81_008584</name>
</gene>
<evidence type="ECO:0000256" key="8">
    <source>
        <dbReference type="ARBA" id="ARBA00022989"/>
    </source>
</evidence>
<evidence type="ECO:0000256" key="5">
    <source>
        <dbReference type="ARBA" id="ARBA00022679"/>
    </source>
</evidence>
<name>A0AAV7EIQ8_ARIFI</name>
<feature type="region of interest" description="Disordered" evidence="14">
    <location>
        <begin position="620"/>
        <end position="678"/>
    </location>
</feature>
<sequence>MMRKFVNSKLKWLALFGVVLSAGSLFAHFVLAMRTGTSVAEYTTSITVFSWRPVSDNAAGYLTAANRRRLWGPVKPLQYLHPHANPRRNYEAPSLKTNGFIFVRIQGGFHDIRNAICDAVVVSRLLNGTLIIPELQSTTSSKGISSNFKSFGYVFNEEQFIAALAKDVVIERNLPGNLKTARRKKEIPVFKVPRSTSTEFYLQMVLPVLKRHSVVELLISDGGCLQAVLPLHLEEYQRLRCRVAFHALQFRHEVQVLANKIVERLRASGQPFLAYYPGMTKDALAYHGCAELFQDVHAELIQYRRLWMIKHGIVKGNLGVDSVKQHLEGSCPLLPEEVAILLGAYGYPSNTIIYVSGGEIFGGQRLLIPLHALFENVVDRTSLCTSSELISIYGKERYLAEPPPLENLQFTKEAKVDAWKTSGPRPRPLPPPPARPKYPYNIEGWWRWVAEVDKEPEPTMIELRTNAHKLLWEAIDYMVSVEADVFIPGFDRDGKGHPNFASMVMGHRLYQSAAAKTFRPDRKVVASILEEFRDNLYESNRTWARSIHKILSQSLLDGLQQSLKHSKPLAFLSHPVPECSCMAHEATEASSRAPKSSMHHSNPLEFLGVQYPCPSWMENDTISVGDKEGEEDSDDADDSLIRQFFQRTGGRPQVANPESSNKEDVSLEDQEELEGAEG</sequence>
<dbReference type="PIRSF" id="PIRSF009360">
    <property type="entry name" value="UCP009360"/>
    <property type="match status" value="1"/>
</dbReference>
<comment type="similarity">
    <text evidence="3">Belongs to the glycosyltransferase GT106 family.</text>
</comment>
<keyword evidence="11" id="KW-0294">Fucose metabolism</keyword>
<keyword evidence="16" id="KW-1185">Reference proteome</keyword>
<keyword evidence="12" id="KW-0119">Carbohydrate metabolism</keyword>
<evidence type="ECO:0000256" key="11">
    <source>
        <dbReference type="ARBA" id="ARBA00023253"/>
    </source>
</evidence>
<evidence type="ECO:0000256" key="1">
    <source>
        <dbReference type="ARBA" id="ARBA00004606"/>
    </source>
</evidence>
<keyword evidence="6" id="KW-0812">Transmembrane</keyword>
<comment type="subcellular location">
    <subcellularLocation>
        <location evidence="1">Membrane</location>
        <topology evidence="1">Single-pass type II membrane protein</topology>
    </subcellularLocation>
</comment>
<comment type="pathway">
    <text evidence="2">Glycan metabolism.</text>
</comment>
<evidence type="ECO:0000256" key="7">
    <source>
        <dbReference type="ARBA" id="ARBA00022968"/>
    </source>
</evidence>
<keyword evidence="9" id="KW-0472">Membrane</keyword>
<evidence type="ECO:0000256" key="10">
    <source>
        <dbReference type="ARBA" id="ARBA00023180"/>
    </source>
</evidence>
<evidence type="ECO:0000256" key="13">
    <source>
        <dbReference type="ARBA" id="ARBA00030350"/>
    </source>
</evidence>
<dbReference type="GO" id="GO:0016020">
    <property type="term" value="C:membrane"/>
    <property type="evidence" value="ECO:0007669"/>
    <property type="project" value="UniProtKB-SubCell"/>
</dbReference>
<dbReference type="Proteomes" id="UP000825729">
    <property type="component" value="Unassembled WGS sequence"/>
</dbReference>
<evidence type="ECO:0000256" key="14">
    <source>
        <dbReference type="SAM" id="MobiDB-lite"/>
    </source>
</evidence>
<keyword evidence="7" id="KW-0735">Signal-anchor</keyword>
<evidence type="ECO:0000313" key="16">
    <source>
        <dbReference type="Proteomes" id="UP000825729"/>
    </source>
</evidence>
<dbReference type="GO" id="GO:0016757">
    <property type="term" value="F:glycosyltransferase activity"/>
    <property type="evidence" value="ECO:0007669"/>
    <property type="project" value="UniProtKB-KW"/>
</dbReference>
<evidence type="ECO:0000256" key="12">
    <source>
        <dbReference type="ARBA" id="ARBA00023277"/>
    </source>
</evidence>
<keyword evidence="5" id="KW-0808">Transferase</keyword>
<organism evidence="15 16">
    <name type="scientific">Aristolochia fimbriata</name>
    <name type="common">White veined hardy Dutchman's pipe vine</name>
    <dbReference type="NCBI Taxonomy" id="158543"/>
    <lineage>
        <taxon>Eukaryota</taxon>
        <taxon>Viridiplantae</taxon>
        <taxon>Streptophyta</taxon>
        <taxon>Embryophyta</taxon>
        <taxon>Tracheophyta</taxon>
        <taxon>Spermatophyta</taxon>
        <taxon>Magnoliopsida</taxon>
        <taxon>Magnoliidae</taxon>
        <taxon>Piperales</taxon>
        <taxon>Aristolochiaceae</taxon>
        <taxon>Aristolochia</taxon>
    </lineage>
</organism>
<dbReference type="PANTHER" id="PTHR31741">
    <property type="entry name" value="OS02G0726500 PROTEIN-RELATED"/>
    <property type="match status" value="1"/>
</dbReference>
<dbReference type="InterPro" id="IPR024709">
    <property type="entry name" value="FucosylTrfase_pln"/>
</dbReference>
<keyword evidence="8" id="KW-1133">Transmembrane helix</keyword>
<evidence type="ECO:0000256" key="2">
    <source>
        <dbReference type="ARBA" id="ARBA00004881"/>
    </source>
</evidence>
<dbReference type="InterPro" id="IPR019378">
    <property type="entry name" value="GDP-Fuc_O-FucTrfase"/>
</dbReference>
<dbReference type="PANTHER" id="PTHR31741:SF46">
    <property type="entry name" value="O-FUCOSYLTRANSFERASE 27"/>
    <property type="match status" value="1"/>
</dbReference>
<keyword evidence="10" id="KW-0325">Glycoprotein</keyword>
<reference evidence="15 16" key="1">
    <citation type="submission" date="2021-07" db="EMBL/GenBank/DDBJ databases">
        <title>The Aristolochia fimbriata genome: insights into angiosperm evolution, floral development and chemical biosynthesis.</title>
        <authorList>
            <person name="Jiao Y."/>
        </authorList>
    </citation>
    <scope>NUCLEOTIDE SEQUENCE [LARGE SCALE GENOMIC DNA]</scope>
    <source>
        <strain evidence="15">IBCAS-2021</strain>
        <tissue evidence="15">Leaf</tissue>
    </source>
</reference>
<dbReference type="AlphaFoldDB" id="A0AAV7EIQ8"/>
<dbReference type="GO" id="GO:0005794">
    <property type="term" value="C:Golgi apparatus"/>
    <property type="evidence" value="ECO:0007669"/>
    <property type="project" value="TreeGrafter"/>
</dbReference>
<accession>A0AAV7EIQ8</accession>